<accession>A0A509EC32</accession>
<dbReference type="AlphaFoldDB" id="A0A509EC32"/>
<dbReference type="OrthoDB" id="6042854at2"/>
<keyword evidence="2" id="KW-1185">Reference proteome</keyword>
<dbReference type="Proteomes" id="UP000410984">
    <property type="component" value="Unassembled WGS sequence"/>
</dbReference>
<gene>
    <name evidence="1" type="ORF">MET9862_02395</name>
</gene>
<reference evidence="1 2" key="1">
    <citation type="submission" date="2019-06" db="EMBL/GenBank/DDBJ databases">
        <authorList>
            <person name="Rodrigo-Torres L."/>
            <person name="Arahal R. D."/>
            <person name="Lucena T."/>
        </authorList>
    </citation>
    <scope>NUCLEOTIDE SEQUENCE [LARGE SCALE GENOMIC DNA]</scope>
    <source>
        <strain evidence="1 2">SB0023/3</strain>
    </source>
</reference>
<protein>
    <submittedName>
        <fullName evidence="1">Uncharacterized protein</fullName>
    </submittedName>
</protein>
<name>A0A509EC32_9HYPH</name>
<sequence>MPKPPSISEADLCKAFIALATKDGAWTAYPETAGFDILLVRVADGAQIGIEAKLKLNPHVVAQALPEWQGYYGAHTGPDYRAVLVPFSGAGAAGMSTICHTLGITILWLAEPDYIGRRSFGPELPVENRYGDRAGSWHEWAPAERCRLPDYVPDCVAGASSPITLTAWKVKAIKLAILLEERPVGRSDFKHLGLSPSRWTAPDGWLRRRGNGWIAGPGMPNLKRQHPRNYAEIAAEKATWAPPTPPLIVVAAEQGALL</sequence>
<evidence type="ECO:0000313" key="1">
    <source>
        <dbReference type="EMBL" id="VUD71807.1"/>
    </source>
</evidence>
<evidence type="ECO:0000313" key="2">
    <source>
        <dbReference type="Proteomes" id="UP000410984"/>
    </source>
</evidence>
<proteinExistence type="predicted"/>
<organism evidence="1 2">
    <name type="scientific">Methylobacterium symbioticum</name>
    <dbReference type="NCBI Taxonomy" id="2584084"/>
    <lineage>
        <taxon>Bacteria</taxon>
        <taxon>Pseudomonadati</taxon>
        <taxon>Pseudomonadota</taxon>
        <taxon>Alphaproteobacteria</taxon>
        <taxon>Hyphomicrobiales</taxon>
        <taxon>Methylobacteriaceae</taxon>
        <taxon>Methylobacterium</taxon>
    </lineage>
</organism>
<dbReference type="EMBL" id="CABFPH010000029">
    <property type="protein sequence ID" value="VUD71807.1"/>
    <property type="molecule type" value="Genomic_DNA"/>
</dbReference>
<dbReference type="RefSeq" id="WP_142583187.1">
    <property type="nucleotide sequence ID" value="NZ_CABFPH010000029.1"/>
</dbReference>